<feature type="transmembrane region" description="Helical" evidence="1">
    <location>
        <begin position="143"/>
        <end position="161"/>
    </location>
</feature>
<dbReference type="Pfam" id="PF13231">
    <property type="entry name" value="PMT_2"/>
    <property type="match status" value="1"/>
</dbReference>
<proteinExistence type="predicted"/>
<keyword evidence="1" id="KW-0812">Transmembrane</keyword>
<feature type="transmembrane region" description="Helical" evidence="1">
    <location>
        <begin position="95"/>
        <end position="113"/>
    </location>
</feature>
<accession>A0A1G1ZIN1</accession>
<protein>
    <recommendedName>
        <fullName evidence="2">Glycosyltransferase RgtA/B/C/D-like domain-containing protein</fullName>
    </recommendedName>
</protein>
<feature type="transmembrane region" description="Helical" evidence="1">
    <location>
        <begin position="361"/>
        <end position="384"/>
    </location>
</feature>
<organism evidence="3 4">
    <name type="scientific">Candidatus Harrisonbacteria bacterium RIFCSPHIGHO2_02_FULL_42_16</name>
    <dbReference type="NCBI Taxonomy" id="1798404"/>
    <lineage>
        <taxon>Bacteria</taxon>
        <taxon>Candidatus Harrisoniibacteriota</taxon>
    </lineage>
</organism>
<comment type="caution">
    <text evidence="3">The sequence shown here is derived from an EMBL/GenBank/DDBJ whole genome shotgun (WGS) entry which is preliminary data.</text>
</comment>
<keyword evidence="1" id="KW-1133">Transmembrane helix</keyword>
<keyword evidence="1" id="KW-0472">Membrane</keyword>
<feature type="transmembrane region" description="Helical" evidence="1">
    <location>
        <begin position="320"/>
        <end position="340"/>
    </location>
</feature>
<evidence type="ECO:0000259" key="2">
    <source>
        <dbReference type="Pfam" id="PF13231"/>
    </source>
</evidence>
<dbReference type="InterPro" id="IPR038731">
    <property type="entry name" value="RgtA/B/C-like"/>
</dbReference>
<dbReference type="EMBL" id="MHJG01000003">
    <property type="protein sequence ID" value="OGY64432.1"/>
    <property type="molecule type" value="Genomic_DNA"/>
</dbReference>
<dbReference type="AlphaFoldDB" id="A0A1G1ZIN1"/>
<feature type="transmembrane region" description="Helical" evidence="1">
    <location>
        <begin position="173"/>
        <end position="195"/>
    </location>
</feature>
<feature type="transmembrane region" description="Helical" evidence="1">
    <location>
        <begin position="45"/>
        <end position="66"/>
    </location>
</feature>
<feature type="transmembrane region" description="Helical" evidence="1">
    <location>
        <begin position="73"/>
        <end position="89"/>
    </location>
</feature>
<dbReference type="STRING" id="1798404.A3B92_02790"/>
<sequence length="507" mass="57699">MGLSNNLAVLRRGLIFLIITASFLLMLNAAKTDSLIIGEPLSSTIEIRVISIIITITLLLFVYFFAKELLGRWWAVLPLLFTGFSPTILAYGHYAVNDIVFTLAILAALFFFTRSLTSPAKMNIFFAAMAFGSAQASNLSSVILIPYFLLIILIFYAAKIFKNNNLESGKTLIQLTLLVLGIILIGYLFVVYPVYLTKYFETESPPFHASQQFIYGPMKIYLNDLVAYYSSQSQSILPWWHYLIIYPLKEPMPLLITILFAAIMGIIYFLAGLNFNFKITGQKFNGYLNTYGTEFSLLIFAVLYWKYISISPGNGGINKLLPILPIMHILAAIPIKKWFARRPHYIATTLKEKIMNWLNSLISFWLKSVILGIMAIWLIISVFLATPHFLSYANGLFKNNYQYPFNYGIDLGQDLKRLKEWADINLEPSEIIAVDYFGTENPNAYLGARFAPWHSSDGNPKENGIGWFALSVNNLQTAMKNPDEYRWLENLERPIDLVGKTILIYRL</sequence>
<reference evidence="3 4" key="1">
    <citation type="journal article" date="2016" name="Nat. Commun.">
        <title>Thousands of microbial genomes shed light on interconnected biogeochemical processes in an aquifer system.</title>
        <authorList>
            <person name="Anantharaman K."/>
            <person name="Brown C.T."/>
            <person name="Hug L.A."/>
            <person name="Sharon I."/>
            <person name="Castelle C.J."/>
            <person name="Probst A.J."/>
            <person name="Thomas B.C."/>
            <person name="Singh A."/>
            <person name="Wilkins M.J."/>
            <person name="Karaoz U."/>
            <person name="Brodie E.L."/>
            <person name="Williams K.H."/>
            <person name="Hubbard S.S."/>
            <person name="Banfield J.F."/>
        </authorList>
    </citation>
    <scope>NUCLEOTIDE SEQUENCE [LARGE SCALE GENOMIC DNA]</scope>
</reference>
<name>A0A1G1ZIN1_9BACT</name>
<feature type="transmembrane region" description="Helical" evidence="1">
    <location>
        <begin position="287"/>
        <end position="308"/>
    </location>
</feature>
<evidence type="ECO:0000313" key="4">
    <source>
        <dbReference type="Proteomes" id="UP000177960"/>
    </source>
</evidence>
<evidence type="ECO:0000256" key="1">
    <source>
        <dbReference type="SAM" id="Phobius"/>
    </source>
</evidence>
<dbReference type="Proteomes" id="UP000177960">
    <property type="component" value="Unassembled WGS sequence"/>
</dbReference>
<gene>
    <name evidence="3" type="ORF">A3B92_02790</name>
</gene>
<feature type="transmembrane region" description="Helical" evidence="1">
    <location>
        <begin position="254"/>
        <end position="275"/>
    </location>
</feature>
<feature type="domain" description="Glycosyltransferase RgtA/B/C/D-like" evidence="2">
    <location>
        <begin position="44"/>
        <end position="166"/>
    </location>
</feature>
<evidence type="ECO:0000313" key="3">
    <source>
        <dbReference type="EMBL" id="OGY64432.1"/>
    </source>
</evidence>